<reference evidence="2 3" key="1">
    <citation type="submission" date="2021-06" db="EMBL/GenBank/DDBJ databases">
        <title>Caerostris darwini draft genome.</title>
        <authorList>
            <person name="Kono N."/>
            <person name="Arakawa K."/>
        </authorList>
    </citation>
    <scope>NUCLEOTIDE SEQUENCE [LARGE SCALE GENOMIC DNA]</scope>
</reference>
<dbReference type="Proteomes" id="UP001054837">
    <property type="component" value="Unassembled WGS sequence"/>
</dbReference>
<keyword evidence="3" id="KW-1185">Reference proteome</keyword>
<feature type="signal peptide" evidence="1">
    <location>
        <begin position="1"/>
        <end position="23"/>
    </location>
</feature>
<evidence type="ECO:0000313" key="2">
    <source>
        <dbReference type="EMBL" id="GIX84135.1"/>
    </source>
</evidence>
<keyword evidence="1" id="KW-0732">Signal</keyword>
<evidence type="ECO:0000313" key="3">
    <source>
        <dbReference type="Proteomes" id="UP001054837"/>
    </source>
</evidence>
<name>A0AAV4NIL0_9ARAC</name>
<comment type="caution">
    <text evidence="2">The sequence shown here is derived from an EMBL/GenBank/DDBJ whole genome shotgun (WGS) entry which is preliminary data.</text>
</comment>
<evidence type="ECO:0000256" key="1">
    <source>
        <dbReference type="SAM" id="SignalP"/>
    </source>
</evidence>
<sequence length="99" mass="11285">MSLLSFFFLLFFALLDLLQELSSFLQPFVYGGLRFVTPSNCSFLFRGFLPPAVISKCHSFIVMPLESRLHEGDEEGWMTVALALFGFAEKCQLLNRNLL</sequence>
<organism evidence="2 3">
    <name type="scientific">Caerostris darwini</name>
    <dbReference type="NCBI Taxonomy" id="1538125"/>
    <lineage>
        <taxon>Eukaryota</taxon>
        <taxon>Metazoa</taxon>
        <taxon>Ecdysozoa</taxon>
        <taxon>Arthropoda</taxon>
        <taxon>Chelicerata</taxon>
        <taxon>Arachnida</taxon>
        <taxon>Araneae</taxon>
        <taxon>Araneomorphae</taxon>
        <taxon>Entelegynae</taxon>
        <taxon>Araneoidea</taxon>
        <taxon>Araneidae</taxon>
        <taxon>Caerostris</taxon>
    </lineage>
</organism>
<dbReference type="EMBL" id="BPLQ01001705">
    <property type="protein sequence ID" value="GIX84135.1"/>
    <property type="molecule type" value="Genomic_DNA"/>
</dbReference>
<dbReference type="AlphaFoldDB" id="A0AAV4NIL0"/>
<evidence type="ECO:0008006" key="4">
    <source>
        <dbReference type="Google" id="ProtNLM"/>
    </source>
</evidence>
<accession>A0AAV4NIL0</accession>
<proteinExistence type="predicted"/>
<feature type="chain" id="PRO_5043573706" description="Secreted protein" evidence="1">
    <location>
        <begin position="24"/>
        <end position="99"/>
    </location>
</feature>
<gene>
    <name evidence="2" type="ORF">CDAR_275741</name>
</gene>
<protein>
    <recommendedName>
        <fullName evidence="4">Secreted protein</fullName>
    </recommendedName>
</protein>